<dbReference type="EMBL" id="JABBWM010000008">
    <property type="protein sequence ID" value="KAG2115091.1"/>
    <property type="molecule type" value="Genomic_DNA"/>
</dbReference>
<protein>
    <submittedName>
        <fullName evidence="1">Uncharacterized protein</fullName>
    </submittedName>
</protein>
<dbReference type="EMBL" id="JABBWM010000008">
    <property type="protein sequence ID" value="KAG2115093.1"/>
    <property type="molecule type" value="Genomic_DNA"/>
</dbReference>
<keyword evidence="3" id="KW-1185">Reference proteome</keyword>
<dbReference type="Proteomes" id="UP000823399">
    <property type="component" value="Unassembled WGS sequence"/>
</dbReference>
<feature type="non-terminal residue" evidence="1">
    <location>
        <position position="1"/>
    </location>
</feature>
<dbReference type="AlphaFoldDB" id="A0A9P7FF59"/>
<accession>A0A9P7FF59</accession>
<dbReference type="GeneID" id="64692216"/>
<comment type="caution">
    <text evidence="1">The sequence shown here is derived from an EMBL/GenBank/DDBJ whole genome shotgun (WGS) entry which is preliminary data.</text>
</comment>
<evidence type="ECO:0000313" key="1">
    <source>
        <dbReference type="EMBL" id="KAG2115091.1"/>
    </source>
</evidence>
<organism evidence="1 3">
    <name type="scientific">Suillus discolor</name>
    <dbReference type="NCBI Taxonomy" id="1912936"/>
    <lineage>
        <taxon>Eukaryota</taxon>
        <taxon>Fungi</taxon>
        <taxon>Dikarya</taxon>
        <taxon>Basidiomycota</taxon>
        <taxon>Agaricomycotina</taxon>
        <taxon>Agaricomycetes</taxon>
        <taxon>Agaricomycetidae</taxon>
        <taxon>Boletales</taxon>
        <taxon>Suillineae</taxon>
        <taxon>Suillaceae</taxon>
        <taxon>Suillus</taxon>
    </lineage>
</organism>
<reference evidence="1" key="1">
    <citation type="journal article" date="2020" name="New Phytol.">
        <title>Comparative genomics reveals dynamic genome evolution in host specialist ectomycorrhizal fungi.</title>
        <authorList>
            <person name="Lofgren L.A."/>
            <person name="Nguyen N.H."/>
            <person name="Vilgalys R."/>
            <person name="Ruytinx J."/>
            <person name="Liao H.L."/>
            <person name="Branco S."/>
            <person name="Kuo A."/>
            <person name="LaButti K."/>
            <person name="Lipzen A."/>
            <person name="Andreopoulos W."/>
            <person name="Pangilinan J."/>
            <person name="Riley R."/>
            <person name="Hundley H."/>
            <person name="Na H."/>
            <person name="Barry K."/>
            <person name="Grigoriev I.V."/>
            <person name="Stajich J.E."/>
            <person name="Kennedy P.G."/>
        </authorList>
    </citation>
    <scope>NUCLEOTIDE SEQUENCE</scope>
    <source>
        <strain evidence="1">FC423</strain>
    </source>
</reference>
<gene>
    <name evidence="1" type="ORF">F5147DRAFT_524107</name>
    <name evidence="2" type="ORF">F5147DRAFT_531693</name>
</gene>
<dbReference type="OrthoDB" id="2678473at2759"/>
<sequence>ACTLPHGGILYKLNSKESAELFNTPTNHSNFLERFSTNITIKDRLFLVLMENVPLAFILESTTAIAG</sequence>
<dbReference type="RefSeq" id="XP_041296808.1">
    <property type="nucleotide sequence ID" value="XM_041429957.1"/>
</dbReference>
<proteinExistence type="predicted"/>
<evidence type="ECO:0000313" key="3">
    <source>
        <dbReference type="Proteomes" id="UP000823399"/>
    </source>
</evidence>
<feature type="non-terminal residue" evidence="1">
    <location>
        <position position="67"/>
    </location>
</feature>
<evidence type="ECO:0000313" key="2">
    <source>
        <dbReference type="EMBL" id="KAG2115093.1"/>
    </source>
</evidence>
<name>A0A9P7FF59_9AGAM</name>